<sequence length="328" mass="37930">MFSAIYIEEEVANTERVDRILSRFSGIPQIRCERYGEIFNRKAQNFRLQKKSPALILARKHGKLVLPAPEGYGFDSGPGYYFSHMLNCVYDCRYCFLQGMYDSANYVLFTNYQDFETALSETIAENGGSGAYYSGYDCDSLALEPVSNFCEYFIPVFARHPEATLEIRTKSTQIRTLLEMPPITNCIIAMSFTAREASDQWEHKVPSITKRIEALYKLQQAGWKIAIRFEPVIFDQGFEEAYQKLFRDVFDKLDVSALHSVSIGLFRMPADFYKRIVKLYPDEPLFARPIASSGGMMSLRCEKESENVEIIEKMLFEFISRRQYYRCA</sequence>
<dbReference type="EMBL" id="NVVJ01000023">
    <property type="protein sequence ID" value="PCJ24758.1"/>
    <property type="molecule type" value="Genomic_DNA"/>
</dbReference>
<name>A0A2A5B0Z3_9GAMM</name>
<evidence type="ECO:0000313" key="2">
    <source>
        <dbReference type="Proteomes" id="UP000218327"/>
    </source>
</evidence>
<comment type="caution">
    <text evidence="1">The sequence shown here is derived from an EMBL/GenBank/DDBJ whole genome shotgun (WGS) entry which is preliminary data.</text>
</comment>
<accession>A0A2A5B0Z3</accession>
<keyword evidence="1" id="KW-0456">Lyase</keyword>
<protein>
    <submittedName>
        <fullName evidence="1">DNA photolyase</fullName>
    </submittedName>
</protein>
<dbReference type="Pfam" id="PF20903">
    <property type="entry name" value="SPL"/>
    <property type="match status" value="1"/>
</dbReference>
<dbReference type="PANTHER" id="PTHR37822">
    <property type="entry name" value="SPORE PHOTOPRODUCT LYASE-RELATED"/>
    <property type="match status" value="1"/>
</dbReference>
<dbReference type="GO" id="GO:0051539">
    <property type="term" value="F:4 iron, 4 sulfur cluster binding"/>
    <property type="evidence" value="ECO:0007669"/>
    <property type="project" value="TreeGrafter"/>
</dbReference>
<dbReference type="Gene3D" id="3.40.50.12110">
    <property type="match status" value="1"/>
</dbReference>
<reference evidence="2" key="1">
    <citation type="submission" date="2017-08" db="EMBL/GenBank/DDBJ databases">
        <title>A dynamic microbial community with high functional redundancy inhabits the cold, oxic subseafloor aquifer.</title>
        <authorList>
            <person name="Tully B.J."/>
            <person name="Wheat C.G."/>
            <person name="Glazer B.T."/>
            <person name="Huber J.A."/>
        </authorList>
    </citation>
    <scope>NUCLEOTIDE SEQUENCE [LARGE SCALE GENOMIC DNA]</scope>
</reference>
<gene>
    <name evidence="1" type="ORF">COA96_08795</name>
</gene>
<dbReference type="AlphaFoldDB" id="A0A2A5B0Z3"/>
<evidence type="ECO:0000313" key="1">
    <source>
        <dbReference type="EMBL" id="PCJ24758.1"/>
    </source>
</evidence>
<dbReference type="GO" id="GO:0042601">
    <property type="term" value="C:endospore-forming forespore"/>
    <property type="evidence" value="ECO:0007669"/>
    <property type="project" value="TreeGrafter"/>
</dbReference>
<proteinExistence type="predicted"/>
<dbReference type="Gene3D" id="3.80.30.30">
    <property type="match status" value="1"/>
</dbReference>
<dbReference type="PANTHER" id="PTHR37822:SF2">
    <property type="entry name" value="SPORE PHOTOPRODUCT LYASE"/>
    <property type="match status" value="1"/>
</dbReference>
<dbReference type="GO" id="GO:1904047">
    <property type="term" value="F:S-adenosyl-L-methionine binding"/>
    <property type="evidence" value="ECO:0007669"/>
    <property type="project" value="TreeGrafter"/>
</dbReference>
<organism evidence="1 2">
    <name type="scientific">SAR86 cluster bacterium</name>
    <dbReference type="NCBI Taxonomy" id="2030880"/>
    <lineage>
        <taxon>Bacteria</taxon>
        <taxon>Pseudomonadati</taxon>
        <taxon>Pseudomonadota</taxon>
        <taxon>Gammaproteobacteria</taxon>
        <taxon>SAR86 cluster</taxon>
    </lineage>
</organism>
<dbReference type="Proteomes" id="UP000218327">
    <property type="component" value="Unassembled WGS sequence"/>
</dbReference>
<dbReference type="GO" id="GO:0003913">
    <property type="term" value="F:DNA photolyase activity"/>
    <property type="evidence" value="ECO:0007669"/>
    <property type="project" value="TreeGrafter"/>
</dbReference>
<dbReference type="InterPro" id="IPR049539">
    <property type="entry name" value="SPL"/>
</dbReference>